<evidence type="ECO:0000256" key="3">
    <source>
        <dbReference type="ARBA" id="ARBA00022989"/>
    </source>
</evidence>
<sequence length="342" mass="39853">MPKLFHDEYRRAVPPDDASKRILVSLRNVLTPVASVHRYFGSEVALYFAWMNHFTLWLLAPAGVGVAAYCRMNFFGYTVDDDPYLPFHSLFVVFWSACFLRSWDQRCSELSWHWNVHGIELLTGLRPEEYRPGYHGELRQSRATGQPERYYPYPNRILAYIVSVVVTSMMLVVAFCVMICSLNLQGYMDAPATSFEKFFYIPRLARLAHPGAIFDPNQTEYFGIMSMGPVVLHVTAIMHMNKFYRSVAQWLTELENHELVAAHQSSLIAKRFVFEAFDCYIALFYVGFVQQDIRKLRNELICLYGVDSIRRVFVESVLPLVLDRISRYRLSRRAAELKRLYF</sequence>
<protein>
    <submittedName>
        <fullName evidence="7">Anoctamin-10</fullName>
    </submittedName>
</protein>
<keyword evidence="3 5" id="KW-1133">Transmembrane helix</keyword>
<dbReference type="OrthoDB" id="292929at2759"/>
<keyword evidence="4 5" id="KW-0472">Membrane</keyword>
<dbReference type="PANTHER" id="PTHR12308">
    <property type="entry name" value="ANOCTAMIN"/>
    <property type="match status" value="1"/>
</dbReference>
<name>A0A1Q9EWA3_SYMMI</name>
<evidence type="ECO:0000256" key="2">
    <source>
        <dbReference type="ARBA" id="ARBA00022692"/>
    </source>
</evidence>
<gene>
    <name evidence="7" type="primary">ANO10</name>
    <name evidence="7" type="ORF">AK812_SmicGene4414</name>
</gene>
<evidence type="ECO:0000313" key="7">
    <source>
        <dbReference type="EMBL" id="OLQ11700.1"/>
    </source>
</evidence>
<dbReference type="InterPro" id="IPR007632">
    <property type="entry name" value="Anoctamin"/>
</dbReference>
<evidence type="ECO:0000256" key="5">
    <source>
        <dbReference type="SAM" id="Phobius"/>
    </source>
</evidence>
<feature type="transmembrane region" description="Helical" evidence="5">
    <location>
        <begin position="44"/>
        <end position="64"/>
    </location>
</feature>
<evidence type="ECO:0000313" key="8">
    <source>
        <dbReference type="Proteomes" id="UP000186817"/>
    </source>
</evidence>
<dbReference type="Pfam" id="PF04547">
    <property type="entry name" value="Anoctamin"/>
    <property type="match status" value="1"/>
</dbReference>
<dbReference type="InterPro" id="IPR049452">
    <property type="entry name" value="Anoctamin_TM"/>
</dbReference>
<dbReference type="Proteomes" id="UP000186817">
    <property type="component" value="Unassembled WGS sequence"/>
</dbReference>
<evidence type="ECO:0000256" key="4">
    <source>
        <dbReference type="ARBA" id="ARBA00023136"/>
    </source>
</evidence>
<dbReference type="GO" id="GO:0016020">
    <property type="term" value="C:membrane"/>
    <property type="evidence" value="ECO:0007669"/>
    <property type="project" value="UniProtKB-SubCell"/>
</dbReference>
<dbReference type="OMA" id="VAFAWIM"/>
<feature type="transmembrane region" description="Helical" evidence="5">
    <location>
        <begin position="157"/>
        <end position="184"/>
    </location>
</feature>
<dbReference type="AlphaFoldDB" id="A0A1Q9EWA3"/>
<dbReference type="PANTHER" id="PTHR12308:SF73">
    <property type="entry name" value="ANOCTAMIN"/>
    <property type="match status" value="1"/>
</dbReference>
<reference evidence="7 8" key="1">
    <citation type="submission" date="2016-02" db="EMBL/GenBank/DDBJ databases">
        <title>Genome analysis of coral dinoflagellate symbionts highlights evolutionary adaptations to a symbiotic lifestyle.</title>
        <authorList>
            <person name="Aranda M."/>
            <person name="Li Y."/>
            <person name="Liew Y.J."/>
            <person name="Baumgarten S."/>
            <person name="Simakov O."/>
            <person name="Wilson M."/>
            <person name="Piel J."/>
            <person name="Ashoor H."/>
            <person name="Bougouffa S."/>
            <person name="Bajic V.B."/>
            <person name="Ryu T."/>
            <person name="Ravasi T."/>
            <person name="Bayer T."/>
            <person name="Micklem G."/>
            <person name="Kim H."/>
            <person name="Bhak J."/>
            <person name="Lajeunesse T.C."/>
            <person name="Voolstra C.R."/>
        </authorList>
    </citation>
    <scope>NUCLEOTIDE SEQUENCE [LARGE SCALE GENOMIC DNA]</scope>
    <source>
        <strain evidence="7 8">CCMP2467</strain>
    </source>
</reference>
<dbReference type="EMBL" id="LSRX01000055">
    <property type="protein sequence ID" value="OLQ11700.1"/>
    <property type="molecule type" value="Genomic_DNA"/>
</dbReference>
<keyword evidence="2 5" id="KW-0812">Transmembrane</keyword>
<organism evidence="7 8">
    <name type="scientific">Symbiodinium microadriaticum</name>
    <name type="common">Dinoflagellate</name>
    <name type="synonym">Zooxanthella microadriatica</name>
    <dbReference type="NCBI Taxonomy" id="2951"/>
    <lineage>
        <taxon>Eukaryota</taxon>
        <taxon>Sar</taxon>
        <taxon>Alveolata</taxon>
        <taxon>Dinophyceae</taxon>
        <taxon>Suessiales</taxon>
        <taxon>Symbiodiniaceae</taxon>
        <taxon>Symbiodinium</taxon>
    </lineage>
</organism>
<feature type="transmembrane region" description="Helical" evidence="5">
    <location>
        <begin position="84"/>
        <end position="103"/>
    </location>
</feature>
<proteinExistence type="predicted"/>
<dbReference type="GO" id="GO:0005254">
    <property type="term" value="F:chloride channel activity"/>
    <property type="evidence" value="ECO:0007669"/>
    <property type="project" value="TreeGrafter"/>
</dbReference>
<keyword evidence="8" id="KW-1185">Reference proteome</keyword>
<accession>A0A1Q9EWA3</accession>
<evidence type="ECO:0000259" key="6">
    <source>
        <dbReference type="Pfam" id="PF04547"/>
    </source>
</evidence>
<evidence type="ECO:0000256" key="1">
    <source>
        <dbReference type="ARBA" id="ARBA00004141"/>
    </source>
</evidence>
<comment type="subcellular location">
    <subcellularLocation>
        <location evidence="1">Membrane</location>
        <topology evidence="1">Multi-pass membrane protein</topology>
    </subcellularLocation>
</comment>
<comment type="caution">
    <text evidence="7">The sequence shown here is derived from an EMBL/GenBank/DDBJ whole genome shotgun (WGS) entry which is preliminary data.</text>
</comment>
<feature type="domain" description="Anoctamin transmembrane" evidence="6">
    <location>
        <begin position="37"/>
        <end position="331"/>
    </location>
</feature>